<accession>A0A0J9VT33</accession>
<protein>
    <submittedName>
        <fullName evidence="1">Uncharacterized protein</fullName>
    </submittedName>
</protein>
<dbReference type="EMBL" id="DS231713">
    <property type="protein sequence ID" value="KNB13810.1"/>
    <property type="molecule type" value="Genomic_DNA"/>
</dbReference>
<gene>
    <name evidence="1" type="ORF">FOXG_20933</name>
</gene>
<name>A0A0J9VT33_FUSO4</name>
<dbReference type="AlphaFoldDB" id="A0A0J9VT33"/>
<evidence type="ECO:0000313" key="2">
    <source>
        <dbReference type="Proteomes" id="UP000009097"/>
    </source>
</evidence>
<evidence type="ECO:0000313" key="1">
    <source>
        <dbReference type="EMBL" id="KNB13810.1"/>
    </source>
</evidence>
<dbReference type="GeneID" id="28961639"/>
<dbReference type="VEuPathDB" id="FungiDB:FOXG_20933"/>
<dbReference type="KEGG" id="fox:FOXG_20933"/>
<reference evidence="1" key="2">
    <citation type="journal article" date="2010" name="Nature">
        <title>Comparative genomics reveals mobile pathogenicity chromosomes in Fusarium.</title>
        <authorList>
            <person name="Ma L.J."/>
            <person name="van der Does H.C."/>
            <person name="Borkovich K.A."/>
            <person name="Coleman J.J."/>
            <person name="Daboussi M.J."/>
            <person name="Di Pietro A."/>
            <person name="Dufresne M."/>
            <person name="Freitag M."/>
            <person name="Grabherr M."/>
            <person name="Henrissat B."/>
            <person name="Houterman P.M."/>
            <person name="Kang S."/>
            <person name="Shim W.B."/>
            <person name="Woloshuk C."/>
            <person name="Xie X."/>
            <person name="Xu J.R."/>
            <person name="Antoniw J."/>
            <person name="Baker S.E."/>
            <person name="Bluhm B.H."/>
            <person name="Breakspear A."/>
            <person name="Brown D.W."/>
            <person name="Butchko R.A."/>
            <person name="Chapman S."/>
            <person name="Coulson R."/>
            <person name="Coutinho P.M."/>
            <person name="Danchin E.G."/>
            <person name="Diener A."/>
            <person name="Gale L.R."/>
            <person name="Gardiner D.M."/>
            <person name="Goff S."/>
            <person name="Hammond-Kosack K.E."/>
            <person name="Hilburn K."/>
            <person name="Hua-Van A."/>
            <person name="Jonkers W."/>
            <person name="Kazan K."/>
            <person name="Kodira C.D."/>
            <person name="Koehrsen M."/>
            <person name="Kumar L."/>
            <person name="Lee Y.H."/>
            <person name="Li L."/>
            <person name="Manners J.M."/>
            <person name="Miranda-Saavedra D."/>
            <person name="Mukherjee M."/>
            <person name="Park G."/>
            <person name="Park J."/>
            <person name="Park S.Y."/>
            <person name="Proctor R.H."/>
            <person name="Regev A."/>
            <person name="Ruiz-Roldan M.C."/>
            <person name="Sain D."/>
            <person name="Sakthikumar S."/>
            <person name="Sykes S."/>
            <person name="Schwartz D.C."/>
            <person name="Turgeon B.G."/>
            <person name="Wapinski I."/>
            <person name="Yoder O."/>
            <person name="Young S."/>
            <person name="Zeng Q."/>
            <person name="Zhou S."/>
            <person name="Galagan J."/>
            <person name="Cuomo C.A."/>
            <person name="Kistler H.C."/>
            <person name="Rep M."/>
        </authorList>
    </citation>
    <scope>NUCLEOTIDE SEQUENCE [LARGE SCALE GENOMIC DNA]</scope>
    <source>
        <strain evidence="1">4287</strain>
    </source>
</reference>
<reference evidence="1" key="1">
    <citation type="submission" date="2007-04" db="EMBL/GenBank/DDBJ databases">
        <authorList>
            <consortium name="The Broad Institute Genome Sequencing Platform"/>
            <person name="Birren B."/>
            <person name="Lander E."/>
            <person name="Galagan J."/>
            <person name="Nusbaum C."/>
            <person name="Devon K."/>
            <person name="Ma L.-J."/>
            <person name="Jaffe D."/>
            <person name="Butler J."/>
            <person name="Alvarez P."/>
            <person name="Gnerre S."/>
            <person name="Grabherr M."/>
            <person name="Kleber M."/>
            <person name="Mauceli E."/>
            <person name="Brockman W."/>
            <person name="MacCallum I.A."/>
            <person name="Young S."/>
            <person name="LaButti K."/>
            <person name="DeCaprio D."/>
            <person name="Crawford M."/>
            <person name="Koehrsen M."/>
            <person name="Engels R."/>
            <person name="Montgomery P."/>
            <person name="Pearson M."/>
            <person name="Howarth C."/>
            <person name="Larson L."/>
            <person name="White J."/>
            <person name="O'Leary S."/>
            <person name="Kodira C."/>
            <person name="Zeng Q."/>
            <person name="Yandava C."/>
            <person name="Alvarado L."/>
            <person name="Kistler C."/>
            <person name="Shim W.-B."/>
            <person name="Kang S."/>
            <person name="Woloshuk C."/>
        </authorList>
    </citation>
    <scope>NUCLEOTIDE SEQUENCE</scope>
    <source>
        <strain evidence="1">4287</strain>
    </source>
</reference>
<organism evidence="1 2">
    <name type="scientific">Fusarium oxysporum f. sp. lycopersici (strain 4287 / CBS 123668 / FGSC 9935 / NRRL 34936)</name>
    <name type="common">Fusarium vascular wilt of tomato</name>
    <dbReference type="NCBI Taxonomy" id="426428"/>
    <lineage>
        <taxon>Eukaryota</taxon>
        <taxon>Fungi</taxon>
        <taxon>Dikarya</taxon>
        <taxon>Ascomycota</taxon>
        <taxon>Pezizomycotina</taxon>
        <taxon>Sordariomycetes</taxon>
        <taxon>Hypocreomycetidae</taxon>
        <taxon>Hypocreales</taxon>
        <taxon>Nectriaceae</taxon>
        <taxon>Fusarium</taxon>
        <taxon>Fusarium oxysporum species complex</taxon>
    </lineage>
</organism>
<sequence>MVLPSFGPLIPRVHFSERPGNTAWTLSILFKTKMRKINLSFQAFNTKTKSRVQAQNMNANTSTLGQHINIPYLNRQRPLLPTNSGYDVQSNLPAPPDYPGTASLSLMGESVSEKMLDLCILPDGREPPPPYAPYPALGGGYCSGDIYI</sequence>
<dbReference type="Proteomes" id="UP000009097">
    <property type="component" value="Unassembled WGS sequence"/>
</dbReference>
<dbReference type="RefSeq" id="XP_018251855.1">
    <property type="nucleotide sequence ID" value="XM_018401259.1"/>
</dbReference>
<proteinExistence type="predicted"/>